<dbReference type="EMBL" id="PQIB02000018">
    <property type="protein sequence ID" value="RLM55938.1"/>
    <property type="molecule type" value="Genomic_DNA"/>
</dbReference>
<reference evidence="2" key="1">
    <citation type="journal article" date="2019" name="Nat. Commun.">
        <title>The genome of broomcorn millet.</title>
        <authorList>
            <person name="Zou C."/>
            <person name="Miki D."/>
            <person name="Li D."/>
            <person name="Tang Q."/>
            <person name="Xiao L."/>
            <person name="Rajput S."/>
            <person name="Deng P."/>
            <person name="Jia W."/>
            <person name="Huang R."/>
            <person name="Zhang M."/>
            <person name="Sun Y."/>
            <person name="Hu J."/>
            <person name="Fu X."/>
            <person name="Schnable P.S."/>
            <person name="Li F."/>
            <person name="Zhang H."/>
            <person name="Feng B."/>
            <person name="Zhu X."/>
            <person name="Liu R."/>
            <person name="Schnable J.C."/>
            <person name="Zhu J.-K."/>
            <person name="Zhang H."/>
        </authorList>
    </citation>
    <scope>NUCLEOTIDE SEQUENCE [LARGE SCALE GENOMIC DNA]</scope>
</reference>
<evidence type="ECO:0000313" key="1">
    <source>
        <dbReference type="EMBL" id="RLM55938.1"/>
    </source>
</evidence>
<comment type="caution">
    <text evidence="1">The sequence shown here is derived from an EMBL/GenBank/DDBJ whole genome shotgun (WGS) entry which is preliminary data.</text>
</comment>
<dbReference type="AlphaFoldDB" id="A0A3L6PGH4"/>
<proteinExistence type="predicted"/>
<organism evidence="1 2">
    <name type="scientific">Panicum miliaceum</name>
    <name type="common">Proso millet</name>
    <name type="synonym">Broomcorn millet</name>
    <dbReference type="NCBI Taxonomy" id="4540"/>
    <lineage>
        <taxon>Eukaryota</taxon>
        <taxon>Viridiplantae</taxon>
        <taxon>Streptophyta</taxon>
        <taxon>Embryophyta</taxon>
        <taxon>Tracheophyta</taxon>
        <taxon>Spermatophyta</taxon>
        <taxon>Magnoliopsida</taxon>
        <taxon>Liliopsida</taxon>
        <taxon>Poales</taxon>
        <taxon>Poaceae</taxon>
        <taxon>PACMAD clade</taxon>
        <taxon>Panicoideae</taxon>
        <taxon>Panicodae</taxon>
        <taxon>Paniceae</taxon>
        <taxon>Panicinae</taxon>
        <taxon>Panicum</taxon>
        <taxon>Panicum sect. Panicum</taxon>
    </lineage>
</organism>
<gene>
    <name evidence="1" type="ORF">C2845_PM10G08920</name>
</gene>
<keyword evidence="2" id="KW-1185">Reference proteome</keyword>
<sequence length="55" mass="6499">MQCRKKKMKFAAAATLIGMYHYDTYWGKAEYRVPIETGYQWVMRSLGSTTYCSEF</sequence>
<dbReference type="Proteomes" id="UP000275267">
    <property type="component" value="Unassembled WGS sequence"/>
</dbReference>
<accession>A0A3L6PGH4</accession>
<protein>
    <submittedName>
        <fullName evidence="1">Uncharacterized protein</fullName>
    </submittedName>
</protein>
<name>A0A3L6PGH4_PANMI</name>
<evidence type="ECO:0000313" key="2">
    <source>
        <dbReference type="Proteomes" id="UP000275267"/>
    </source>
</evidence>